<reference evidence="7" key="1">
    <citation type="submission" date="2016-02" db="EMBL/GenBank/DDBJ databases">
        <authorList>
            <person name="Holder M.E."/>
            <person name="Ajami N.J."/>
            <person name="Petrosino J.F."/>
        </authorList>
    </citation>
    <scope>NUCLEOTIDE SEQUENCE [LARGE SCALE GENOMIC DNA]</scope>
    <source>
        <strain evidence="7">DSM 12838</strain>
    </source>
</reference>
<dbReference type="GO" id="GO:0015934">
    <property type="term" value="C:large ribosomal subunit"/>
    <property type="evidence" value="ECO:0007669"/>
    <property type="project" value="InterPro"/>
</dbReference>
<evidence type="ECO:0000256" key="1">
    <source>
        <dbReference type="ARBA" id="ARBA00008560"/>
    </source>
</evidence>
<dbReference type="AlphaFoldDB" id="A0A0X8JPW3"/>
<dbReference type="KEGG" id="doa:AXF15_06335"/>
<dbReference type="OrthoDB" id="9801927at2"/>
<evidence type="ECO:0000256" key="2">
    <source>
        <dbReference type="ARBA" id="ARBA00022980"/>
    </source>
</evidence>
<evidence type="ECO:0000256" key="4">
    <source>
        <dbReference type="ARBA" id="ARBA00035178"/>
    </source>
</evidence>
<gene>
    <name evidence="5" type="primary">rpmF</name>
    <name evidence="6" type="ORF">AXF15_06335</name>
</gene>
<sequence>MPLPKKKTSKSKRNMRRSHDHVAVPNFIYCECGEASLPHCICPGCGKYRGRQYVKAADA</sequence>
<keyword evidence="3 5" id="KW-0687">Ribonucleoprotein</keyword>
<protein>
    <recommendedName>
        <fullName evidence="4 5">Large ribosomal subunit protein bL32</fullName>
    </recommendedName>
</protein>
<dbReference type="Pfam" id="PF01783">
    <property type="entry name" value="Ribosomal_L32p"/>
    <property type="match status" value="1"/>
</dbReference>
<dbReference type="PANTHER" id="PTHR35534:SF1">
    <property type="entry name" value="LARGE RIBOSOMAL SUBUNIT PROTEIN BL32"/>
    <property type="match status" value="1"/>
</dbReference>
<dbReference type="EMBL" id="CP014230">
    <property type="protein sequence ID" value="AMD92755.1"/>
    <property type="molecule type" value="Genomic_DNA"/>
</dbReference>
<dbReference type="InterPro" id="IPR011332">
    <property type="entry name" value="Ribosomal_zn-bd"/>
</dbReference>
<dbReference type="PANTHER" id="PTHR35534">
    <property type="entry name" value="50S RIBOSOMAL PROTEIN L32"/>
    <property type="match status" value="1"/>
</dbReference>
<comment type="similarity">
    <text evidence="1 5">Belongs to the bacterial ribosomal protein bL32 family.</text>
</comment>
<evidence type="ECO:0000256" key="3">
    <source>
        <dbReference type="ARBA" id="ARBA00023274"/>
    </source>
</evidence>
<evidence type="ECO:0000313" key="7">
    <source>
        <dbReference type="Proteomes" id="UP000063964"/>
    </source>
</evidence>
<keyword evidence="7" id="KW-1185">Reference proteome</keyword>
<name>A0A0X8JPW3_9BACT</name>
<dbReference type="SUPFAM" id="SSF57829">
    <property type="entry name" value="Zn-binding ribosomal proteins"/>
    <property type="match status" value="1"/>
</dbReference>
<dbReference type="GO" id="GO:0006412">
    <property type="term" value="P:translation"/>
    <property type="evidence" value="ECO:0007669"/>
    <property type="project" value="UniProtKB-UniRule"/>
</dbReference>
<keyword evidence="2 5" id="KW-0689">Ribosomal protein</keyword>
<dbReference type="Gene3D" id="1.20.5.640">
    <property type="entry name" value="Single helix bin"/>
    <property type="match status" value="1"/>
</dbReference>
<evidence type="ECO:0000313" key="6">
    <source>
        <dbReference type="EMBL" id="AMD92755.1"/>
    </source>
</evidence>
<evidence type="ECO:0000256" key="5">
    <source>
        <dbReference type="HAMAP-Rule" id="MF_00340"/>
    </source>
</evidence>
<proteinExistence type="inferred from homology"/>
<accession>A0A0X8JPW3</accession>
<dbReference type="NCBIfam" id="TIGR01031">
    <property type="entry name" value="rpmF_bact"/>
    <property type="match status" value="1"/>
</dbReference>
<dbReference type="HAMAP" id="MF_00340">
    <property type="entry name" value="Ribosomal_bL32"/>
    <property type="match status" value="1"/>
</dbReference>
<dbReference type="RefSeq" id="WP_066604858.1">
    <property type="nucleotide sequence ID" value="NZ_CP014230.1"/>
</dbReference>
<dbReference type="InterPro" id="IPR002677">
    <property type="entry name" value="Ribosomal_bL32"/>
</dbReference>
<organism evidence="6 7">
    <name type="scientific">Desulfomicrobium orale DSM 12838</name>
    <dbReference type="NCBI Taxonomy" id="888061"/>
    <lineage>
        <taxon>Bacteria</taxon>
        <taxon>Pseudomonadati</taxon>
        <taxon>Thermodesulfobacteriota</taxon>
        <taxon>Desulfovibrionia</taxon>
        <taxon>Desulfovibrionales</taxon>
        <taxon>Desulfomicrobiaceae</taxon>
        <taxon>Desulfomicrobium</taxon>
    </lineage>
</organism>
<dbReference type="GO" id="GO:0003735">
    <property type="term" value="F:structural constituent of ribosome"/>
    <property type="evidence" value="ECO:0007669"/>
    <property type="project" value="InterPro"/>
</dbReference>
<dbReference type="Proteomes" id="UP000063964">
    <property type="component" value="Chromosome"/>
</dbReference>
<dbReference type="STRING" id="888061.AXF15_06335"/>
<dbReference type="InterPro" id="IPR044957">
    <property type="entry name" value="Ribosomal_bL32_bact"/>
</dbReference>